<evidence type="ECO:0000313" key="5">
    <source>
        <dbReference type="RefSeq" id="XP_013417167.1"/>
    </source>
</evidence>
<dbReference type="SUPFAM" id="SSF48403">
    <property type="entry name" value="Ankyrin repeat"/>
    <property type="match status" value="1"/>
</dbReference>
<dbReference type="STRING" id="7574.A0A1S3K3R6"/>
<feature type="repeat" description="ANK" evidence="3">
    <location>
        <begin position="219"/>
        <end position="251"/>
    </location>
</feature>
<reference evidence="5" key="1">
    <citation type="submission" date="2025-08" db="UniProtKB">
        <authorList>
            <consortium name="RefSeq"/>
        </authorList>
    </citation>
    <scope>IDENTIFICATION</scope>
    <source>
        <tissue evidence="5">Gonads</tissue>
    </source>
</reference>
<dbReference type="AlphaFoldDB" id="A0A1S3K3R6"/>
<keyword evidence="4" id="KW-1185">Reference proteome</keyword>
<dbReference type="RefSeq" id="XP_013417167.1">
    <property type="nucleotide sequence ID" value="XM_013561713.2"/>
</dbReference>
<dbReference type="Pfam" id="PF13637">
    <property type="entry name" value="Ank_4"/>
    <property type="match status" value="1"/>
</dbReference>
<dbReference type="PROSITE" id="PS50088">
    <property type="entry name" value="ANK_REPEAT"/>
    <property type="match status" value="3"/>
</dbReference>
<dbReference type="OMA" id="LWHAYTN"/>
<evidence type="ECO:0000256" key="3">
    <source>
        <dbReference type="PROSITE-ProRule" id="PRU00023"/>
    </source>
</evidence>
<dbReference type="Pfam" id="PF12796">
    <property type="entry name" value="Ank_2"/>
    <property type="match status" value="2"/>
</dbReference>
<feature type="repeat" description="ANK" evidence="3">
    <location>
        <begin position="148"/>
        <end position="180"/>
    </location>
</feature>
<protein>
    <submittedName>
        <fullName evidence="5">Uncharacterized protein LOC106178504</fullName>
    </submittedName>
</protein>
<organism evidence="4 5">
    <name type="scientific">Lingula anatina</name>
    <name type="common">Brachiopod</name>
    <name type="synonym">Lingula unguis</name>
    <dbReference type="NCBI Taxonomy" id="7574"/>
    <lineage>
        <taxon>Eukaryota</taxon>
        <taxon>Metazoa</taxon>
        <taxon>Spiralia</taxon>
        <taxon>Lophotrochozoa</taxon>
        <taxon>Brachiopoda</taxon>
        <taxon>Linguliformea</taxon>
        <taxon>Lingulata</taxon>
        <taxon>Lingulida</taxon>
        <taxon>Linguloidea</taxon>
        <taxon>Lingulidae</taxon>
        <taxon>Lingula</taxon>
    </lineage>
</organism>
<name>A0A1S3K3R6_LINAN</name>
<dbReference type="Proteomes" id="UP000085678">
    <property type="component" value="Unplaced"/>
</dbReference>
<evidence type="ECO:0000256" key="1">
    <source>
        <dbReference type="ARBA" id="ARBA00022737"/>
    </source>
</evidence>
<dbReference type="InParanoid" id="A0A1S3K3R6"/>
<feature type="repeat" description="ANK" evidence="3">
    <location>
        <begin position="49"/>
        <end position="81"/>
    </location>
</feature>
<dbReference type="SMART" id="SM00248">
    <property type="entry name" value="ANK"/>
    <property type="match status" value="7"/>
</dbReference>
<dbReference type="InterPro" id="IPR002110">
    <property type="entry name" value="Ankyrin_rpt"/>
</dbReference>
<dbReference type="InterPro" id="IPR036770">
    <property type="entry name" value="Ankyrin_rpt-contain_sf"/>
</dbReference>
<evidence type="ECO:0000313" key="4">
    <source>
        <dbReference type="Proteomes" id="UP000085678"/>
    </source>
</evidence>
<keyword evidence="1" id="KW-0677">Repeat</keyword>
<dbReference type="OrthoDB" id="9984784at2759"/>
<dbReference type="PROSITE" id="PS50297">
    <property type="entry name" value="ANK_REP_REGION"/>
    <property type="match status" value="3"/>
</dbReference>
<dbReference type="KEGG" id="lak:106178504"/>
<sequence>MMPFYMWRAEQQRTMSNPEQQLHKAVRENNQTEVETLINQGVSIDCLFYNWTPLILAVQQGHDQLALWLIDKGCNIHYKDEKGESAFEEAVINNRLEVIKSLAQHGIDVNQNLISQQSALCFAAEKDLRDMAKILINNKADMFLCNKQGETPLHISIRNGYGQMVKLLVDAPQGPQLVDRAVADSSKLSPLMLAIINEEHNIAQVLIKAKCSLNAQDSDGWTALMHAVSHNSEDMVRLLLKSRADTRVCNNEGRTALQEAEENEEDEIIDLLKNHR</sequence>
<accession>A0A1S3K3R6</accession>
<evidence type="ECO:0000256" key="2">
    <source>
        <dbReference type="ARBA" id="ARBA00023043"/>
    </source>
</evidence>
<proteinExistence type="predicted"/>
<gene>
    <name evidence="5" type="primary">LOC106178504</name>
</gene>
<dbReference type="GeneID" id="106178504"/>
<keyword evidence="2 3" id="KW-0040">ANK repeat</keyword>
<dbReference type="Gene3D" id="1.25.40.20">
    <property type="entry name" value="Ankyrin repeat-containing domain"/>
    <property type="match status" value="2"/>
</dbReference>
<dbReference type="PANTHER" id="PTHR24171">
    <property type="entry name" value="ANKYRIN REPEAT DOMAIN-CONTAINING PROTEIN 39-RELATED"/>
    <property type="match status" value="1"/>
</dbReference>